<dbReference type="Gene3D" id="3.40.50.1860">
    <property type="match status" value="2"/>
</dbReference>
<dbReference type="SUPFAM" id="SSF53681">
    <property type="entry name" value="Aspartate/glutamate racemase"/>
    <property type="match status" value="2"/>
</dbReference>
<sequence>MSLGVLGGMGPAATADFLLRLARLTPADRDQDHLPTIVYSDPRTPDRSDAILGQGPSPLPAMLRGIEFLNRAGCGLLVVPCNSAHYWYAELAAAATAPLLHIADVTADRLRALPGVTRVGLLATDGTVHAGIYQSRLAAAGIATLDLTDGDAVSPVLAGIRRMKAGDSKTAGEQLLAAGAKLVRLGAEALIIGCTDISAALPSVTELAGAPVVDTADCLARATVDTCRLNR</sequence>
<dbReference type="InterPro" id="IPR001920">
    <property type="entry name" value="Asp/Glu_race"/>
</dbReference>
<keyword evidence="2" id="KW-0413">Isomerase</keyword>
<dbReference type="GO" id="GO:0047661">
    <property type="term" value="F:amino-acid racemase activity"/>
    <property type="evidence" value="ECO:0007669"/>
    <property type="project" value="InterPro"/>
</dbReference>
<dbReference type="KEGG" id="nhy:JQS43_02485"/>
<evidence type="ECO:0000313" key="4">
    <source>
        <dbReference type="Proteomes" id="UP000662857"/>
    </source>
</evidence>
<dbReference type="Proteomes" id="UP000662857">
    <property type="component" value="Chromosome"/>
</dbReference>
<organism evidence="3 4">
    <name type="scientific">Natronosporangium hydrolyticum</name>
    <dbReference type="NCBI Taxonomy" id="2811111"/>
    <lineage>
        <taxon>Bacteria</taxon>
        <taxon>Bacillati</taxon>
        <taxon>Actinomycetota</taxon>
        <taxon>Actinomycetes</taxon>
        <taxon>Micromonosporales</taxon>
        <taxon>Micromonosporaceae</taxon>
        <taxon>Natronosporangium</taxon>
    </lineage>
</organism>
<dbReference type="Pfam" id="PF01177">
    <property type="entry name" value="Asp_Glu_race"/>
    <property type="match status" value="1"/>
</dbReference>
<gene>
    <name evidence="3" type="ORF">JQS43_02485</name>
</gene>
<keyword evidence="4" id="KW-1185">Reference proteome</keyword>
<dbReference type="NCBIfam" id="TIGR00035">
    <property type="entry name" value="asp_race"/>
    <property type="match status" value="1"/>
</dbReference>
<dbReference type="PANTHER" id="PTHR21198">
    <property type="entry name" value="GLUTAMATE RACEMASE"/>
    <property type="match status" value="1"/>
</dbReference>
<name>A0A895YGN4_9ACTN</name>
<dbReference type="EMBL" id="CP070499">
    <property type="protein sequence ID" value="QSB15252.1"/>
    <property type="molecule type" value="Genomic_DNA"/>
</dbReference>
<dbReference type="InterPro" id="IPR015942">
    <property type="entry name" value="Asp/Glu/hydantoin_racemase"/>
</dbReference>
<dbReference type="AlphaFoldDB" id="A0A895YGN4"/>
<evidence type="ECO:0000313" key="3">
    <source>
        <dbReference type="EMBL" id="QSB15252.1"/>
    </source>
</evidence>
<comment type="similarity">
    <text evidence="1">Belongs to the aspartate/glutamate racemases family.</text>
</comment>
<proteinExistence type="inferred from homology"/>
<protein>
    <submittedName>
        <fullName evidence="3">Aspartate/glutamate racemase family protein</fullName>
    </submittedName>
</protein>
<dbReference type="InterPro" id="IPR004380">
    <property type="entry name" value="Asp_race"/>
</dbReference>
<dbReference type="RefSeq" id="WP_239677435.1">
    <property type="nucleotide sequence ID" value="NZ_CP070499.1"/>
</dbReference>
<reference evidence="3" key="1">
    <citation type="submission" date="2021-02" db="EMBL/GenBank/DDBJ databases">
        <title>Natrosporangium hydrolyticum gen. nov., sp. nov, a haloalkaliphilic actinobacterium from a soda solonchak soil.</title>
        <authorList>
            <person name="Sorokin D.Y."/>
            <person name="Khijniak T.V."/>
            <person name="Zakharycheva A.P."/>
            <person name="Boueva O.V."/>
            <person name="Ariskina E.V."/>
            <person name="Hahnke R.L."/>
            <person name="Bunk B."/>
            <person name="Sproer C."/>
            <person name="Schumann P."/>
            <person name="Evtushenko L.I."/>
            <person name="Kublanov I.V."/>
        </authorList>
    </citation>
    <scope>NUCLEOTIDE SEQUENCE</scope>
    <source>
        <strain evidence="3">DSM 106523</strain>
    </source>
</reference>
<evidence type="ECO:0000256" key="1">
    <source>
        <dbReference type="ARBA" id="ARBA00007847"/>
    </source>
</evidence>
<evidence type="ECO:0000256" key="2">
    <source>
        <dbReference type="ARBA" id="ARBA00023235"/>
    </source>
</evidence>
<dbReference type="PANTHER" id="PTHR21198:SF7">
    <property type="entry name" value="ASPARTATE-GLUTAMATE RACEMASE FAMILY"/>
    <property type="match status" value="1"/>
</dbReference>
<accession>A0A895YGN4</accession>